<feature type="compositionally biased region" description="Acidic residues" evidence="5">
    <location>
        <begin position="428"/>
        <end position="445"/>
    </location>
</feature>
<dbReference type="Gene3D" id="1.20.1250.20">
    <property type="entry name" value="MFS general substrate transporter like domains"/>
    <property type="match status" value="2"/>
</dbReference>
<evidence type="ECO:0000313" key="7">
    <source>
        <dbReference type="EMBL" id="KAG0284368.1"/>
    </source>
</evidence>
<sequence length="895" mass="95641">MPTAAMRQIILIGVICFGTIGMFNAMSSIGNAGKHSSTSQNLAITSSSIAYIIGFLVAGGAHNMIGPRLCVAFGGFTFFLYAGAMYMARDDDRSLYPPIAGILLGLGAGCIWVTQGAMMMSYPTEDNKGKYIACFWAIYNLGAVLGSVLPLTMFLVTKAPDQDDVSPETYIVYMVIMGLATLLGFFLSKPSSIVRDNGDPVVVAKFAGLKAETQAILAVFCDWRMLLLIPAFFFSNFSYTYQFNDFNGNAFNIGARSLNSAVFWIAQIIGAIVIGYMLDGIPVKRPRRAVIGLCFIGVLFMATWLAALMMQIHHNFDRRPKPMPQLITLARGDKYTGLVAIYGMFGFCDAAFAVYCYWLMGALSNKHDELSRYAGFFKSIQSFGGAVAAPLDLARTPLLAYLITNWVLCAISIAAMFLVSRTITDTTIDDGDDDEYQEEEYDYDDATGSYMTDDRSSYHHHPREEQHEMSSTTNVAGLATGAGVVAAIGVGRGGGNAQDLRPRDMTMRSSEGDQITLCAVSDNSKRISDSRSNGIPSSSWRSSSRTSDLQDGGLGYPDQELRHLGGNGHSSHGAVSSSGYSGLGSDLSYSSAVDRMAIPSRTYQTTAFHHNPTAADPSFSPILRYSPAMSEIQHQQQDNSAGLGRTLWVEQPYPGGTGAVTGGMSPSTSIHSLYPGYQQSSLSPSESFDAPLASNSSFSPGLLPRSWSPQNPISINSYGAPPSPVPPTTIAAAAASGPGTGTFVPPTFMISDESSPSIPLYTFHSGSNFQHGSDIYLPGEDLPHLGTHTPPPPVGQQPAQGGDTGAGVGVGLNGGGGYLQPFMPFDPMMGQHPPQRPGSATSSTSRYDDDQDMDSIDTHSISSMSSGHDSIPEMTEMSDTPSRHAAGPNVDSDED</sequence>
<feature type="region of interest" description="Disordered" evidence="5">
    <location>
        <begin position="777"/>
        <end position="808"/>
    </location>
</feature>
<evidence type="ECO:0000256" key="4">
    <source>
        <dbReference type="ARBA" id="ARBA00023136"/>
    </source>
</evidence>
<feature type="compositionally biased region" description="Low complexity" evidence="5">
    <location>
        <begin position="530"/>
        <end position="547"/>
    </location>
</feature>
<feature type="transmembrane region" description="Helical" evidence="6">
    <location>
        <begin position="339"/>
        <end position="360"/>
    </location>
</feature>
<feature type="transmembrane region" description="Helical" evidence="6">
    <location>
        <begin position="398"/>
        <end position="419"/>
    </location>
</feature>
<protein>
    <recommendedName>
        <fullName evidence="9">MFS general substrate transporter</fullName>
    </recommendedName>
</protein>
<dbReference type="InterPro" id="IPR011701">
    <property type="entry name" value="MFS"/>
</dbReference>
<dbReference type="InterPro" id="IPR036259">
    <property type="entry name" value="MFS_trans_sf"/>
</dbReference>
<evidence type="ECO:0000256" key="5">
    <source>
        <dbReference type="SAM" id="MobiDB-lite"/>
    </source>
</evidence>
<keyword evidence="4 6" id="KW-0472">Membrane</keyword>
<reference evidence="7 8" key="1">
    <citation type="journal article" date="2020" name="Fungal Divers.">
        <title>Resolving the Mortierellaceae phylogeny through synthesis of multi-gene phylogenetics and phylogenomics.</title>
        <authorList>
            <person name="Vandepol N."/>
            <person name="Liber J."/>
            <person name="Desiro A."/>
            <person name="Na H."/>
            <person name="Kennedy M."/>
            <person name="Barry K."/>
            <person name="Grigoriev I.V."/>
            <person name="Miller A.N."/>
            <person name="O'Donnell K."/>
            <person name="Stajich J.E."/>
            <person name="Bonito G."/>
        </authorList>
    </citation>
    <scope>NUCLEOTIDE SEQUENCE [LARGE SCALE GENOMIC DNA]</scope>
    <source>
        <strain evidence="7 8">AD045</strain>
    </source>
</reference>
<feature type="transmembrane region" description="Helical" evidence="6">
    <location>
        <begin position="42"/>
        <end position="62"/>
    </location>
</feature>
<organism evidence="7 8">
    <name type="scientific">Linnemannia gamsii</name>
    <dbReference type="NCBI Taxonomy" id="64522"/>
    <lineage>
        <taxon>Eukaryota</taxon>
        <taxon>Fungi</taxon>
        <taxon>Fungi incertae sedis</taxon>
        <taxon>Mucoromycota</taxon>
        <taxon>Mortierellomycotina</taxon>
        <taxon>Mortierellomycetes</taxon>
        <taxon>Mortierellales</taxon>
        <taxon>Mortierellaceae</taxon>
        <taxon>Linnemannia</taxon>
    </lineage>
</organism>
<feature type="region of interest" description="Disordered" evidence="5">
    <location>
        <begin position="491"/>
        <end position="581"/>
    </location>
</feature>
<feature type="transmembrane region" description="Helical" evidence="6">
    <location>
        <begin position="290"/>
        <end position="312"/>
    </location>
</feature>
<evidence type="ECO:0000256" key="3">
    <source>
        <dbReference type="ARBA" id="ARBA00022989"/>
    </source>
</evidence>
<feature type="transmembrane region" description="Helical" evidence="6">
    <location>
        <begin position="134"/>
        <end position="157"/>
    </location>
</feature>
<evidence type="ECO:0000256" key="2">
    <source>
        <dbReference type="ARBA" id="ARBA00022692"/>
    </source>
</evidence>
<dbReference type="InterPro" id="IPR051617">
    <property type="entry name" value="UNC-93-like_regulator"/>
</dbReference>
<accession>A0ABQ7JU88</accession>
<comment type="caution">
    <text evidence="7">The sequence shown here is derived from an EMBL/GenBank/DDBJ whole genome shotgun (WGS) entry which is preliminary data.</text>
</comment>
<dbReference type="PANTHER" id="PTHR23294:SF59">
    <property type="entry name" value="UNC93-LIKE PROTEIN C922.05C"/>
    <property type="match status" value="1"/>
</dbReference>
<dbReference type="EMBL" id="JAAAIM010000780">
    <property type="protein sequence ID" value="KAG0284368.1"/>
    <property type="molecule type" value="Genomic_DNA"/>
</dbReference>
<feature type="compositionally biased region" description="Basic and acidic residues" evidence="5">
    <location>
        <begin position="452"/>
        <end position="468"/>
    </location>
</feature>
<feature type="transmembrane region" description="Helical" evidence="6">
    <location>
        <begin position="215"/>
        <end position="241"/>
    </location>
</feature>
<evidence type="ECO:0000256" key="1">
    <source>
        <dbReference type="ARBA" id="ARBA00004141"/>
    </source>
</evidence>
<evidence type="ECO:0000313" key="8">
    <source>
        <dbReference type="Proteomes" id="UP001194696"/>
    </source>
</evidence>
<feature type="compositionally biased region" description="Low complexity" evidence="5">
    <location>
        <begin position="858"/>
        <end position="869"/>
    </location>
</feature>
<evidence type="ECO:0000256" key="6">
    <source>
        <dbReference type="SAM" id="Phobius"/>
    </source>
</evidence>
<feature type="transmembrane region" description="Helical" evidence="6">
    <location>
        <begin position="169"/>
        <end position="187"/>
    </location>
</feature>
<keyword evidence="2 6" id="KW-0812">Transmembrane</keyword>
<feature type="transmembrane region" description="Helical" evidence="6">
    <location>
        <begin position="94"/>
        <end position="113"/>
    </location>
</feature>
<feature type="region of interest" description="Disordered" evidence="5">
    <location>
        <begin position="428"/>
        <end position="473"/>
    </location>
</feature>
<gene>
    <name evidence="7" type="ORF">BGZ96_011260</name>
</gene>
<dbReference type="Pfam" id="PF07690">
    <property type="entry name" value="MFS_1"/>
    <property type="match status" value="1"/>
</dbReference>
<name>A0ABQ7JU88_9FUNG</name>
<keyword evidence="3 6" id="KW-1133">Transmembrane helix</keyword>
<feature type="compositionally biased region" description="Low complexity" evidence="5">
    <location>
        <begin position="569"/>
        <end position="581"/>
    </location>
</feature>
<feature type="region of interest" description="Disordered" evidence="5">
    <location>
        <begin position="822"/>
        <end position="895"/>
    </location>
</feature>
<comment type="subcellular location">
    <subcellularLocation>
        <location evidence="1">Membrane</location>
        <topology evidence="1">Multi-pass membrane protein</topology>
    </subcellularLocation>
</comment>
<keyword evidence="8" id="KW-1185">Reference proteome</keyword>
<dbReference type="SUPFAM" id="SSF103473">
    <property type="entry name" value="MFS general substrate transporter"/>
    <property type="match status" value="1"/>
</dbReference>
<feature type="transmembrane region" description="Helical" evidence="6">
    <location>
        <begin position="261"/>
        <end position="278"/>
    </location>
</feature>
<dbReference type="PANTHER" id="PTHR23294">
    <property type="entry name" value="ET TRANSLATION PRODUCT-RELATED"/>
    <property type="match status" value="1"/>
</dbReference>
<evidence type="ECO:0008006" key="9">
    <source>
        <dbReference type="Google" id="ProtNLM"/>
    </source>
</evidence>
<proteinExistence type="predicted"/>
<dbReference type="Proteomes" id="UP001194696">
    <property type="component" value="Unassembled WGS sequence"/>
</dbReference>
<feature type="transmembrane region" description="Helical" evidence="6">
    <location>
        <begin position="69"/>
        <end position="88"/>
    </location>
</feature>